<proteinExistence type="predicted"/>
<reference evidence="1 2" key="1">
    <citation type="journal article" date="2016" name="Nat. Commun.">
        <title>Ectomycorrhizal ecology is imprinted in the genome of the dominant symbiotic fungus Cenococcum geophilum.</title>
        <authorList>
            <consortium name="DOE Joint Genome Institute"/>
            <person name="Peter M."/>
            <person name="Kohler A."/>
            <person name="Ohm R.A."/>
            <person name="Kuo A."/>
            <person name="Krutzmann J."/>
            <person name="Morin E."/>
            <person name="Arend M."/>
            <person name="Barry K.W."/>
            <person name="Binder M."/>
            <person name="Choi C."/>
            <person name="Clum A."/>
            <person name="Copeland A."/>
            <person name="Grisel N."/>
            <person name="Haridas S."/>
            <person name="Kipfer T."/>
            <person name="LaButti K."/>
            <person name="Lindquist E."/>
            <person name="Lipzen A."/>
            <person name="Maire R."/>
            <person name="Meier B."/>
            <person name="Mihaltcheva S."/>
            <person name="Molinier V."/>
            <person name="Murat C."/>
            <person name="Poggeler S."/>
            <person name="Quandt C.A."/>
            <person name="Sperisen C."/>
            <person name="Tritt A."/>
            <person name="Tisserant E."/>
            <person name="Crous P.W."/>
            <person name="Henrissat B."/>
            <person name="Nehls U."/>
            <person name="Egli S."/>
            <person name="Spatafora J.W."/>
            <person name="Grigoriev I.V."/>
            <person name="Martin F.M."/>
        </authorList>
    </citation>
    <scope>NUCLEOTIDE SEQUENCE [LARGE SCALE GENOMIC DNA]</scope>
    <source>
        <strain evidence="1 2">1.58</strain>
    </source>
</reference>
<sequence length="498" mass="56451">MPRRKIELHDPTDAEQVKAYIEAKASRTDGARLQNLLKQLPKLIRDPNLRRGKDGYKFNITTLTQKVAAATYIRGQIVEIPCSNCREGCGPFADCVLLSGFDDLTKMCCSNCQWDLKTTSLSSRICDFAKSRAHLSRVYKPRPLPFGFDQEPAIASSNQVHGSRSSGSLKPGAENIHILGDLFLPAFDKGEGNLQTMVSPLLPDLKALHERDMSTLLRPSNQPKLKVGENLDYRHRRHQNFWLSLRVHRRDDTSHGSTRYPLFVRQAHQEWTGQISESSEAKVEVVYGLKAARAIMTDRNLKTTPLPLWGEYSDDSDQEFENDGSWEQFFKENPHSNKKLYELLPTALSEATQDSQDWHDPLSFPKSVHSKPLWTLGGRRPLYVERRVNCLNCQMLRRASGRFVPKDEGIPSIYHTSLTRLADLYGRYDGPIIAALMDHWPPLSRTYMWNATVEAYSSPVFVSPSGSNTVLELPSTSYQGTPIRRSPNKDRSTSLESF</sequence>
<dbReference type="Proteomes" id="UP000250078">
    <property type="component" value="Unassembled WGS sequence"/>
</dbReference>
<gene>
    <name evidence="1" type="ORF">K441DRAFT_742402</name>
</gene>
<name>A0ACC8EMC7_9PEZI</name>
<evidence type="ECO:0000313" key="2">
    <source>
        <dbReference type="Proteomes" id="UP000250078"/>
    </source>
</evidence>
<organism evidence="1 2">
    <name type="scientific">Cenococcum geophilum 1.58</name>
    <dbReference type="NCBI Taxonomy" id="794803"/>
    <lineage>
        <taxon>Eukaryota</taxon>
        <taxon>Fungi</taxon>
        <taxon>Dikarya</taxon>
        <taxon>Ascomycota</taxon>
        <taxon>Pezizomycotina</taxon>
        <taxon>Dothideomycetes</taxon>
        <taxon>Pleosporomycetidae</taxon>
        <taxon>Gloniales</taxon>
        <taxon>Gloniaceae</taxon>
        <taxon>Cenococcum</taxon>
    </lineage>
</organism>
<keyword evidence="2" id="KW-1185">Reference proteome</keyword>
<dbReference type="EMBL" id="KV748261">
    <property type="protein sequence ID" value="OCK87429.1"/>
    <property type="molecule type" value="Genomic_DNA"/>
</dbReference>
<protein>
    <submittedName>
        <fullName evidence="1">Uncharacterized protein</fullName>
    </submittedName>
</protein>
<evidence type="ECO:0000313" key="1">
    <source>
        <dbReference type="EMBL" id="OCK87429.1"/>
    </source>
</evidence>
<accession>A0ACC8EMC7</accession>